<evidence type="ECO:0000313" key="1">
    <source>
        <dbReference type="EMBL" id="KAJ4453485.1"/>
    </source>
</evidence>
<reference evidence="1" key="1">
    <citation type="journal article" date="2022" name="bioRxiv">
        <title>Genomics of Preaxostyla Flagellates Illuminates Evolutionary Transitions and the Path Towards Mitochondrial Loss.</title>
        <authorList>
            <person name="Novak L.V.F."/>
            <person name="Treitli S.C."/>
            <person name="Pyrih J."/>
            <person name="Halakuc P."/>
            <person name="Pipaliya S.V."/>
            <person name="Vacek V."/>
            <person name="Brzon O."/>
            <person name="Soukal P."/>
            <person name="Eme L."/>
            <person name="Dacks J.B."/>
            <person name="Karnkowska A."/>
            <person name="Elias M."/>
            <person name="Hampl V."/>
        </authorList>
    </citation>
    <scope>NUCLEOTIDE SEQUENCE</scope>
    <source>
        <strain evidence="1">RCP-MX</strain>
    </source>
</reference>
<keyword evidence="2" id="KW-1185">Reference proteome</keyword>
<organism evidence="1 2">
    <name type="scientific">Paratrimastix pyriformis</name>
    <dbReference type="NCBI Taxonomy" id="342808"/>
    <lineage>
        <taxon>Eukaryota</taxon>
        <taxon>Metamonada</taxon>
        <taxon>Preaxostyla</taxon>
        <taxon>Paratrimastigidae</taxon>
        <taxon>Paratrimastix</taxon>
    </lineage>
</organism>
<accession>A0ABQ8U821</accession>
<protein>
    <submittedName>
        <fullName evidence="1">Uncharacterized protein</fullName>
    </submittedName>
</protein>
<gene>
    <name evidence="1" type="ORF">PAPYR_12039</name>
</gene>
<dbReference type="Proteomes" id="UP001141327">
    <property type="component" value="Unassembled WGS sequence"/>
</dbReference>
<proteinExistence type="predicted"/>
<name>A0ABQ8U821_9EUKA</name>
<sequence>MHRVRDMTRLRNGLLYPVIAGHVARPLLAEVTRLLAQGGSRPGAHLAVILLHDVNLLALLSHHGSPLPRMGAWMQFQMRGVVGGAGVGVGAAGALSTIGGASHHHQHQHQDRGGRVLAPRVELIAAVAQFARPLRACMGLKELADKAAT</sequence>
<comment type="caution">
    <text evidence="1">The sequence shown here is derived from an EMBL/GenBank/DDBJ whole genome shotgun (WGS) entry which is preliminary data.</text>
</comment>
<evidence type="ECO:0000313" key="2">
    <source>
        <dbReference type="Proteomes" id="UP001141327"/>
    </source>
</evidence>
<dbReference type="EMBL" id="JAPMOS010000256">
    <property type="protein sequence ID" value="KAJ4453485.1"/>
    <property type="molecule type" value="Genomic_DNA"/>
</dbReference>